<accession>A0A176XCD3</accession>
<sequence>MDSMTPTAKPGLDFPGVGVGLAIVRDGRVLLCRRLKAPEAGYWSIPGGKVDHLETCLAAARREAEEETGLTIGEIDFVCHSEYINEEERHHWVSLMFVARNAQGEPALTEPDKLSAIEWFDMDELPEPLSAFARDAIATLKRTGATPYKDTL</sequence>
<feature type="domain" description="Nudix hydrolase" evidence="3">
    <location>
        <begin position="14"/>
        <end position="143"/>
    </location>
</feature>
<dbReference type="PANTHER" id="PTHR43046">
    <property type="entry name" value="GDP-MANNOSE MANNOSYL HYDROLASE"/>
    <property type="match status" value="1"/>
</dbReference>
<dbReference type="InterPro" id="IPR015797">
    <property type="entry name" value="NUDIX_hydrolase-like_dom_sf"/>
</dbReference>
<proteinExistence type="predicted"/>
<keyword evidence="2" id="KW-0378">Hydrolase</keyword>
<dbReference type="PROSITE" id="PS51462">
    <property type="entry name" value="NUDIX"/>
    <property type="match status" value="1"/>
</dbReference>
<evidence type="ECO:0000313" key="4">
    <source>
        <dbReference type="EMBL" id="OAE46971.1"/>
    </source>
</evidence>
<dbReference type="AlphaFoldDB" id="A0A176XCD3"/>
<evidence type="ECO:0000256" key="2">
    <source>
        <dbReference type="ARBA" id="ARBA00022801"/>
    </source>
</evidence>
<dbReference type="Proteomes" id="UP000077098">
    <property type="component" value="Unassembled WGS sequence"/>
</dbReference>
<evidence type="ECO:0000313" key="5">
    <source>
        <dbReference type="Proteomes" id="UP000077098"/>
    </source>
</evidence>
<dbReference type="EMBL" id="LXPS01000011">
    <property type="protein sequence ID" value="OAE46971.1"/>
    <property type="molecule type" value="Genomic_DNA"/>
</dbReference>
<dbReference type="Gene3D" id="3.90.79.10">
    <property type="entry name" value="Nucleoside Triphosphate Pyrophosphohydrolase"/>
    <property type="match status" value="1"/>
</dbReference>
<name>A0A176XCD3_AGRTU</name>
<reference evidence="4 5" key="1">
    <citation type="submission" date="2016-05" db="EMBL/GenBank/DDBJ databases">
        <authorList>
            <person name="Lavstsen T."/>
            <person name="Jespersen J.S."/>
        </authorList>
    </citation>
    <scope>NUCLEOTIDE SEQUENCE [LARGE SCALE GENOMIC DNA]</scope>
    <source>
        <strain evidence="4 5">KCJ1736</strain>
    </source>
</reference>
<evidence type="ECO:0000256" key="1">
    <source>
        <dbReference type="ARBA" id="ARBA00001946"/>
    </source>
</evidence>
<gene>
    <name evidence="4" type="ORF">A7J57_12940</name>
</gene>
<comment type="caution">
    <text evidence="4">The sequence shown here is derived from an EMBL/GenBank/DDBJ whole genome shotgun (WGS) entry which is preliminary data.</text>
</comment>
<evidence type="ECO:0000259" key="3">
    <source>
        <dbReference type="PROSITE" id="PS51462"/>
    </source>
</evidence>
<dbReference type="Pfam" id="PF00293">
    <property type="entry name" value="NUDIX"/>
    <property type="match status" value="1"/>
</dbReference>
<dbReference type="InterPro" id="IPR020084">
    <property type="entry name" value="NUDIX_hydrolase_CS"/>
</dbReference>
<dbReference type="SUPFAM" id="SSF55811">
    <property type="entry name" value="Nudix"/>
    <property type="match status" value="1"/>
</dbReference>
<comment type="cofactor">
    <cofactor evidence="1">
        <name>Mg(2+)</name>
        <dbReference type="ChEBI" id="CHEBI:18420"/>
    </cofactor>
</comment>
<organism evidence="4 5">
    <name type="scientific">Agrobacterium tumefaciens</name>
    <dbReference type="NCBI Taxonomy" id="358"/>
    <lineage>
        <taxon>Bacteria</taxon>
        <taxon>Pseudomonadati</taxon>
        <taxon>Pseudomonadota</taxon>
        <taxon>Alphaproteobacteria</taxon>
        <taxon>Hyphomicrobiales</taxon>
        <taxon>Rhizobiaceae</taxon>
        <taxon>Rhizobium/Agrobacterium group</taxon>
        <taxon>Agrobacterium</taxon>
        <taxon>Agrobacterium tumefaciens complex</taxon>
    </lineage>
</organism>
<dbReference type="RefSeq" id="WP_063948730.1">
    <property type="nucleotide sequence ID" value="NZ_LXPS01000011.1"/>
</dbReference>
<dbReference type="PROSITE" id="PS00893">
    <property type="entry name" value="NUDIX_BOX"/>
    <property type="match status" value="1"/>
</dbReference>
<protein>
    <submittedName>
        <fullName evidence="4">DNA mismatch repair protein MutT</fullName>
    </submittedName>
</protein>
<dbReference type="PANTHER" id="PTHR43046:SF14">
    <property type="entry name" value="MUTT_NUDIX FAMILY PROTEIN"/>
    <property type="match status" value="1"/>
</dbReference>
<dbReference type="InterPro" id="IPR000086">
    <property type="entry name" value="NUDIX_hydrolase_dom"/>
</dbReference>
<dbReference type="GO" id="GO:0016787">
    <property type="term" value="F:hydrolase activity"/>
    <property type="evidence" value="ECO:0007669"/>
    <property type="project" value="UniProtKB-KW"/>
</dbReference>